<dbReference type="Pfam" id="PF04229">
    <property type="entry name" value="GrpB"/>
    <property type="match status" value="1"/>
</dbReference>
<dbReference type="SUPFAM" id="SSF81301">
    <property type="entry name" value="Nucleotidyltransferase"/>
    <property type="match status" value="1"/>
</dbReference>
<organism evidence="1 2">
    <name type="scientific">Pseudoalteromonas xiamenensis</name>
    <dbReference type="NCBI Taxonomy" id="882626"/>
    <lineage>
        <taxon>Bacteria</taxon>
        <taxon>Pseudomonadati</taxon>
        <taxon>Pseudomonadota</taxon>
        <taxon>Gammaproteobacteria</taxon>
        <taxon>Alteromonadales</taxon>
        <taxon>Pseudoalteromonadaceae</taxon>
        <taxon>Pseudoalteromonas</taxon>
    </lineage>
</organism>
<keyword evidence="2" id="KW-1185">Reference proteome</keyword>
<dbReference type="PANTHER" id="PTHR34822:SF1">
    <property type="entry name" value="GRPB FAMILY PROTEIN"/>
    <property type="match status" value="1"/>
</dbReference>
<dbReference type="EMBL" id="CP072135">
    <property type="protein sequence ID" value="QTH73284.1"/>
    <property type="molecule type" value="Genomic_DNA"/>
</dbReference>
<dbReference type="RefSeq" id="WP_208844903.1">
    <property type="nucleotide sequence ID" value="NZ_CP072135.1"/>
</dbReference>
<proteinExistence type="predicted"/>
<dbReference type="InterPro" id="IPR043519">
    <property type="entry name" value="NT_sf"/>
</dbReference>
<dbReference type="Proteomes" id="UP000664904">
    <property type="component" value="Plasmid unnamed5"/>
</dbReference>
<gene>
    <name evidence="1" type="ORF">J5O05_21155</name>
</gene>
<dbReference type="Gene3D" id="3.30.460.10">
    <property type="entry name" value="Beta Polymerase, domain 2"/>
    <property type="match status" value="1"/>
</dbReference>
<keyword evidence="1" id="KW-0614">Plasmid</keyword>
<dbReference type="InterPro" id="IPR007344">
    <property type="entry name" value="GrpB/CoaE"/>
</dbReference>
<accession>A0A975HMN6</accession>
<geneLocation type="plasmid" evidence="1 2">
    <name>unnamed5</name>
</geneLocation>
<reference evidence="1" key="1">
    <citation type="submission" date="2021-03" db="EMBL/GenBank/DDBJ databases">
        <title>Complete Genome of Pseudoalteromonas xiamenensis STKMTI.2, a new potential marine bacterium producing anti-Vibrio compounds.</title>
        <authorList>
            <person name="Handayani D.P."/>
            <person name="Isnansetyo A."/>
            <person name="Istiqomah I."/>
            <person name="Jumina J."/>
        </authorList>
    </citation>
    <scope>NUCLEOTIDE SEQUENCE</scope>
    <source>
        <strain evidence="1">STKMTI.2</strain>
        <plasmid evidence="1">unnamed5</plasmid>
    </source>
</reference>
<evidence type="ECO:0000313" key="2">
    <source>
        <dbReference type="Proteomes" id="UP000664904"/>
    </source>
</evidence>
<dbReference type="AlphaFoldDB" id="A0A975HMN6"/>
<dbReference type="KEGG" id="pxi:J5O05_21155"/>
<evidence type="ECO:0000313" key="1">
    <source>
        <dbReference type="EMBL" id="QTH73284.1"/>
    </source>
</evidence>
<dbReference type="PANTHER" id="PTHR34822">
    <property type="entry name" value="GRPB DOMAIN PROTEIN (AFU_ORTHOLOGUE AFUA_1G01530)"/>
    <property type="match status" value="1"/>
</dbReference>
<sequence>MSSRIIEVVDYRDTWPSEFRKAKDTLLSELTPSNVVAIHHIGSTAVTGLCAKPIIDILIEVNALNIIDLDSAKLEAIGYKPRGENGIEGRRYFQKGGNARTHHVHVFETGRAEVFRHLVFRDYLNTYPDEARAYGEVKRRAVSLCNNNRQAYCDFKDPFVTALLEKAIAWHVYL</sequence>
<name>A0A975HMN6_9GAMM</name>
<protein>
    <submittedName>
        <fullName evidence="1">GrpB family protein</fullName>
    </submittedName>
</protein>